<reference evidence="1 2" key="1">
    <citation type="submission" date="2019-12" db="EMBL/GenBank/DDBJ databases">
        <title>Draft genome sequences Bradyrhizobium cajani AMBPC1010, Bradyrhizobium pachyrhizi AMBPC1040 and Bradyrhizobium yuanmingense ALSPC3051, three plant growth promoting strains isolated from nodules of Cajanus cajan L. in Dominican Republic.</title>
        <authorList>
            <person name="Flores-Felix J.D."/>
            <person name="Araujo J."/>
            <person name="Diaz-Alcantara C."/>
            <person name="Gonzalez-Andres F."/>
            <person name="Velazquez E."/>
        </authorList>
    </citation>
    <scope>NUCLEOTIDE SEQUENCE [LARGE SCALE GENOMIC DNA]</scope>
    <source>
        <strain evidence="1 2">1040</strain>
    </source>
</reference>
<accession>A0A844SFH5</accession>
<dbReference type="InterPro" id="IPR036380">
    <property type="entry name" value="Isochorismatase-like_sf"/>
</dbReference>
<sequence length="131" mass="14607">MTHVAGDRPSPLLTDRIADAMTFLAVDPVMLWRHDWWAAEAEASAIELVFLGGAWLEEDVLIAALAGAGQGYDVRLMADLAVARKQEDRQLVIDRLALHGIETTTLRQTMLEWASRIDDLATIRRVQQLLS</sequence>
<evidence type="ECO:0000313" key="1">
    <source>
        <dbReference type="EMBL" id="MVT64487.1"/>
    </source>
</evidence>
<dbReference type="RefSeq" id="WP_157341461.1">
    <property type="nucleotide sequence ID" value="NZ_WQNF01000003.1"/>
</dbReference>
<name>A0A844SFH5_9BRAD</name>
<gene>
    <name evidence="1" type="ORF">GPL21_05095</name>
</gene>
<organism evidence="1 2">
    <name type="scientific">Bradyrhizobium pachyrhizi</name>
    <dbReference type="NCBI Taxonomy" id="280333"/>
    <lineage>
        <taxon>Bacteria</taxon>
        <taxon>Pseudomonadati</taxon>
        <taxon>Pseudomonadota</taxon>
        <taxon>Alphaproteobacteria</taxon>
        <taxon>Hyphomicrobiales</taxon>
        <taxon>Nitrobacteraceae</taxon>
        <taxon>Bradyrhizobium</taxon>
    </lineage>
</organism>
<dbReference type="SUPFAM" id="SSF52499">
    <property type="entry name" value="Isochorismatase-like hydrolases"/>
    <property type="match status" value="1"/>
</dbReference>
<comment type="caution">
    <text evidence="1">The sequence shown here is derived from an EMBL/GenBank/DDBJ whole genome shotgun (WGS) entry which is preliminary data.</text>
</comment>
<dbReference type="Proteomes" id="UP000436468">
    <property type="component" value="Unassembled WGS sequence"/>
</dbReference>
<keyword evidence="2" id="KW-1185">Reference proteome</keyword>
<dbReference type="EMBL" id="WQNF01000003">
    <property type="protein sequence ID" value="MVT64487.1"/>
    <property type="molecule type" value="Genomic_DNA"/>
</dbReference>
<dbReference type="Gene3D" id="3.40.50.850">
    <property type="entry name" value="Isochorismatase-like"/>
    <property type="match status" value="1"/>
</dbReference>
<proteinExistence type="predicted"/>
<evidence type="ECO:0000313" key="2">
    <source>
        <dbReference type="Proteomes" id="UP000436468"/>
    </source>
</evidence>
<dbReference type="AlphaFoldDB" id="A0A844SFH5"/>
<protein>
    <submittedName>
        <fullName evidence="1">Uncharacterized protein</fullName>
    </submittedName>
</protein>